<dbReference type="InterPro" id="IPR011761">
    <property type="entry name" value="ATP-grasp"/>
</dbReference>
<evidence type="ECO:0000313" key="7">
    <source>
        <dbReference type="Proteomes" id="UP000006004"/>
    </source>
</evidence>
<name>C5NY10_9BACL</name>
<dbReference type="PANTHER" id="PTHR43585:SF2">
    <property type="entry name" value="ATP-GRASP ENZYME FSQD"/>
    <property type="match status" value="1"/>
</dbReference>
<reference evidence="6" key="2">
    <citation type="submission" date="2009-06" db="EMBL/GenBank/DDBJ databases">
        <authorList>
            <person name="Sebastian Y."/>
            <person name="Madupu R."/>
            <person name="Durkin A.S."/>
            <person name="Torralba M."/>
            <person name="Methe B."/>
            <person name="Sutton G.G."/>
            <person name="Strausberg R.L."/>
            <person name="Nelson K.E."/>
        </authorList>
    </citation>
    <scope>NUCLEOTIDE SEQUENCE [LARGE SCALE GENOMIC DNA]</scope>
    <source>
        <strain evidence="6">ATCC 10379</strain>
    </source>
</reference>
<dbReference type="SUPFAM" id="SSF56059">
    <property type="entry name" value="Glutathione synthetase ATP-binding domain-like"/>
    <property type="match status" value="1"/>
</dbReference>
<organism evidence="6 7">
    <name type="scientific">Gemella haemolysans ATCC 10379</name>
    <dbReference type="NCBI Taxonomy" id="546270"/>
    <lineage>
        <taxon>Bacteria</taxon>
        <taxon>Bacillati</taxon>
        <taxon>Bacillota</taxon>
        <taxon>Bacilli</taxon>
        <taxon>Bacillales</taxon>
        <taxon>Gemellaceae</taxon>
        <taxon>Gemella</taxon>
    </lineage>
</organism>
<keyword evidence="7" id="KW-1185">Reference proteome</keyword>
<feature type="domain" description="ATP-grasp" evidence="5">
    <location>
        <begin position="140"/>
        <end position="331"/>
    </location>
</feature>
<dbReference type="Pfam" id="PF13535">
    <property type="entry name" value="ATP-grasp_4"/>
    <property type="match status" value="1"/>
</dbReference>
<keyword evidence="3 4" id="KW-0067">ATP-binding</keyword>
<dbReference type="Gene3D" id="3.40.50.20">
    <property type="match status" value="1"/>
</dbReference>
<evidence type="ECO:0000256" key="1">
    <source>
        <dbReference type="ARBA" id="ARBA00022598"/>
    </source>
</evidence>
<evidence type="ECO:0000259" key="5">
    <source>
        <dbReference type="PROSITE" id="PS50975"/>
    </source>
</evidence>
<gene>
    <name evidence="6" type="ORF">GEMHA0001_0345</name>
</gene>
<dbReference type="PROSITE" id="PS50975">
    <property type="entry name" value="ATP_GRASP"/>
    <property type="match status" value="1"/>
</dbReference>
<dbReference type="GO" id="GO:0005524">
    <property type="term" value="F:ATP binding"/>
    <property type="evidence" value="ECO:0007669"/>
    <property type="project" value="UniProtKB-UniRule"/>
</dbReference>
<dbReference type="Proteomes" id="UP000006004">
    <property type="component" value="Unassembled WGS sequence"/>
</dbReference>
<sequence length="411" mass="48145">MFHWKISEVYGKLMNKIRKEGIIMNYLLVSPNFPTSQESFARKLVEKGVKVLGIGSESYDNLTDGLKNSLTEYYKVNDLENYEEVLRGVAFLIYKHGVIDRVESNNEHWLMLDSIIREQFNITGVKPKKLDFTKYKSKMKERFIKAKVPVAKGRAVKNIRELEKAIKDIKLPVIAKPNNGVGANNTFKLISKEDVEDFKNQWDQEVVYFIESYIDNGVLCTYDGLIDSKGEVVFETSFYYTKPTLDLLNDSLDYGNIISREIDPKLKEYGRNIVKEFGMKERFFHIEFFKLPNNDYIALEYNNRIAGGYTVDLYNHTYECDLFEMYADVVVGNSPKKVKNNYNGVALSRRDKYTYKYTNEDIYNRYSKELRLIDRVPEVFATAMGEWMYILVDENMENISEMMTYIHEKNE</sequence>
<dbReference type="AlphaFoldDB" id="C5NY10"/>
<dbReference type="PANTHER" id="PTHR43585">
    <property type="entry name" value="FUMIPYRROLE BIOSYNTHESIS PROTEIN C"/>
    <property type="match status" value="1"/>
</dbReference>
<evidence type="ECO:0000256" key="2">
    <source>
        <dbReference type="ARBA" id="ARBA00022741"/>
    </source>
</evidence>
<keyword evidence="2 4" id="KW-0547">Nucleotide-binding</keyword>
<evidence type="ECO:0000256" key="3">
    <source>
        <dbReference type="ARBA" id="ARBA00022840"/>
    </source>
</evidence>
<dbReference type="eggNOG" id="COG1181">
    <property type="taxonomic scope" value="Bacteria"/>
</dbReference>
<protein>
    <recommendedName>
        <fullName evidence="5">ATP-grasp domain-containing protein</fullName>
    </recommendedName>
</protein>
<dbReference type="InterPro" id="IPR013815">
    <property type="entry name" value="ATP_grasp_subdomain_1"/>
</dbReference>
<dbReference type="GO" id="GO:0016874">
    <property type="term" value="F:ligase activity"/>
    <property type="evidence" value="ECO:0007669"/>
    <property type="project" value="UniProtKB-KW"/>
</dbReference>
<dbReference type="InterPro" id="IPR052032">
    <property type="entry name" value="ATP-dep_AA_Ligase"/>
</dbReference>
<evidence type="ECO:0000313" key="6">
    <source>
        <dbReference type="EMBL" id="EER67739.1"/>
    </source>
</evidence>
<comment type="caution">
    <text evidence="6">The sequence shown here is derived from an EMBL/GenBank/DDBJ whole genome shotgun (WGS) entry which is preliminary data.</text>
</comment>
<dbReference type="Gene3D" id="3.30.1490.20">
    <property type="entry name" value="ATP-grasp fold, A domain"/>
    <property type="match status" value="1"/>
</dbReference>
<accession>C5NY10</accession>
<evidence type="ECO:0000256" key="4">
    <source>
        <dbReference type="PROSITE-ProRule" id="PRU00409"/>
    </source>
</evidence>
<dbReference type="EMBL" id="ACDZ02000014">
    <property type="protein sequence ID" value="EER67739.1"/>
    <property type="molecule type" value="Genomic_DNA"/>
</dbReference>
<keyword evidence="1" id="KW-0436">Ligase</keyword>
<proteinExistence type="predicted"/>
<dbReference type="Gene3D" id="3.30.470.20">
    <property type="entry name" value="ATP-grasp fold, B domain"/>
    <property type="match status" value="1"/>
</dbReference>
<reference evidence="6" key="1">
    <citation type="submission" date="2009-01" db="EMBL/GenBank/DDBJ databases">
        <authorList>
            <person name="Fulton L."/>
            <person name="Clifton S."/>
            <person name="Chinwalla A.T."/>
            <person name="Mitreva M."/>
            <person name="Sodergren E."/>
            <person name="Weinstock G."/>
            <person name="Clifton S."/>
            <person name="Dooling D.J."/>
            <person name="Fulton B."/>
            <person name="Minx P."/>
            <person name="Pepin K.H."/>
            <person name="Johnson M."/>
            <person name="Bhonagiri V."/>
            <person name="Nash W.E."/>
            <person name="Mardis E.R."/>
            <person name="Wilson R.K."/>
        </authorList>
    </citation>
    <scope>NUCLEOTIDE SEQUENCE [LARGE SCALE GENOMIC DNA]</scope>
    <source>
        <strain evidence="6">ATCC 10379</strain>
    </source>
</reference>
<dbReference type="GO" id="GO:0046872">
    <property type="term" value="F:metal ion binding"/>
    <property type="evidence" value="ECO:0007669"/>
    <property type="project" value="InterPro"/>
</dbReference>